<evidence type="ECO:0000256" key="1">
    <source>
        <dbReference type="ARBA" id="ARBA00006407"/>
    </source>
</evidence>
<dbReference type="STRING" id="13249.T1HD32"/>
<dbReference type="InterPro" id="IPR021150">
    <property type="entry name" value="Ubiq_cyt_c_chap"/>
</dbReference>
<dbReference type="PANTHER" id="PTHR12184:SF1">
    <property type="entry name" value="UBIQUINOL-CYTOCHROME-C REDUCTASE COMPLEX ASSEMBLY FACTOR 1"/>
    <property type="match status" value="1"/>
</dbReference>
<dbReference type="HOGENOM" id="CLU_051390_4_1_1"/>
<dbReference type="VEuPathDB" id="VectorBase:RPRC001947"/>
<dbReference type="Pfam" id="PF03981">
    <property type="entry name" value="Ubiq_cyt_C_chap"/>
    <property type="match status" value="1"/>
</dbReference>
<feature type="domain" description="Ubiquinol-cytochrome c chaperone" evidence="2">
    <location>
        <begin position="98"/>
        <end position="221"/>
    </location>
</feature>
<sequence length="255" mass="29793">MSLRRFGCLKKLMIPVQRGPQVLSPILKPSVPDHSWKWNIQLRNASISTKSFEKKTGLIQGFFENIKTQFQKYRLRATGFHLYECVADNVDHMKFMKELRMPDTFSSWFLVTELHVWMLMAMLMGEPKYGRFLRNCIVEAMWEDVTTRAKKLGTEHLSIVRSQIRTLSEEFQAALVSYDEGLLSSDTVLAGAIWRRLLVRDPSCTAKDLEAVVKYIRKSVRRRMVQLDSWDLDTFISEKKIHWVPISEIFGDLTR</sequence>
<protein>
    <recommendedName>
        <fullName evidence="2">Ubiquinol-cytochrome c chaperone domain-containing protein</fullName>
    </recommendedName>
</protein>
<dbReference type="AlphaFoldDB" id="T1HD32"/>
<dbReference type="OMA" id="TWFLITE"/>
<proteinExistence type="inferred from homology"/>
<dbReference type="EMBL" id="ACPB03014781">
    <property type="status" value="NOT_ANNOTATED_CDS"/>
    <property type="molecule type" value="Genomic_DNA"/>
</dbReference>
<evidence type="ECO:0000313" key="4">
    <source>
        <dbReference type="Proteomes" id="UP000015103"/>
    </source>
</evidence>
<reference evidence="3" key="1">
    <citation type="submission" date="2015-05" db="UniProtKB">
        <authorList>
            <consortium name="EnsemblMetazoa"/>
        </authorList>
    </citation>
    <scope>IDENTIFICATION</scope>
</reference>
<comment type="similarity">
    <text evidence="1">Belongs to the CBP3 family.</text>
</comment>
<organism evidence="3 4">
    <name type="scientific">Rhodnius prolixus</name>
    <name type="common">Triatomid bug</name>
    <dbReference type="NCBI Taxonomy" id="13249"/>
    <lineage>
        <taxon>Eukaryota</taxon>
        <taxon>Metazoa</taxon>
        <taxon>Ecdysozoa</taxon>
        <taxon>Arthropoda</taxon>
        <taxon>Hexapoda</taxon>
        <taxon>Insecta</taxon>
        <taxon>Pterygota</taxon>
        <taxon>Neoptera</taxon>
        <taxon>Paraneoptera</taxon>
        <taxon>Hemiptera</taxon>
        <taxon>Heteroptera</taxon>
        <taxon>Panheteroptera</taxon>
        <taxon>Cimicomorpha</taxon>
        <taxon>Reduviidae</taxon>
        <taxon>Triatominae</taxon>
        <taxon>Rhodnius</taxon>
    </lineage>
</organism>
<dbReference type="Proteomes" id="UP000015103">
    <property type="component" value="Unassembled WGS sequence"/>
</dbReference>
<dbReference type="EnsemblMetazoa" id="RPRC001947-RA">
    <property type="protein sequence ID" value="RPRC001947-PA"/>
    <property type="gene ID" value="RPRC001947"/>
</dbReference>
<dbReference type="InParanoid" id="T1HD32"/>
<accession>T1HD32</accession>
<dbReference type="GO" id="GO:0005739">
    <property type="term" value="C:mitochondrion"/>
    <property type="evidence" value="ECO:0007669"/>
    <property type="project" value="TreeGrafter"/>
</dbReference>
<keyword evidence="4" id="KW-1185">Reference proteome</keyword>
<name>T1HD32_RHOPR</name>
<dbReference type="InterPro" id="IPR007129">
    <property type="entry name" value="Ubiqinol_cyt_c_chaperone_CPB3"/>
</dbReference>
<dbReference type="PANTHER" id="PTHR12184">
    <property type="entry name" value="UBIQUINOL-CYTOCHROME C REDUCTASE COMPLEX ASSEMBLY FACTOR 1 FAMILY MEMBER"/>
    <property type="match status" value="1"/>
</dbReference>
<dbReference type="eggNOG" id="KOG2873">
    <property type="taxonomic scope" value="Eukaryota"/>
</dbReference>
<evidence type="ECO:0000313" key="3">
    <source>
        <dbReference type="EnsemblMetazoa" id="RPRC001947-PA"/>
    </source>
</evidence>
<dbReference type="GO" id="GO:0034551">
    <property type="term" value="P:mitochondrial respiratory chain complex III assembly"/>
    <property type="evidence" value="ECO:0007669"/>
    <property type="project" value="TreeGrafter"/>
</dbReference>
<evidence type="ECO:0000259" key="2">
    <source>
        <dbReference type="Pfam" id="PF03981"/>
    </source>
</evidence>
<dbReference type="FunCoup" id="T1HD32">
    <property type="interactions" value="603"/>
</dbReference>